<name>A0A417Y7W6_9ACTN</name>
<evidence type="ECO:0000256" key="4">
    <source>
        <dbReference type="ARBA" id="ARBA00022840"/>
    </source>
</evidence>
<feature type="region of interest" description="Disordered" evidence="5">
    <location>
        <begin position="1"/>
        <end position="97"/>
    </location>
</feature>
<dbReference type="GO" id="GO:0005524">
    <property type="term" value="F:ATP binding"/>
    <property type="evidence" value="ECO:0007669"/>
    <property type="project" value="UniProtKB-KW"/>
</dbReference>
<evidence type="ECO:0000256" key="3">
    <source>
        <dbReference type="ARBA" id="ARBA00022741"/>
    </source>
</evidence>
<dbReference type="Gene3D" id="3.40.50.300">
    <property type="entry name" value="P-loop containing nucleotide triphosphate hydrolases"/>
    <property type="match status" value="1"/>
</dbReference>
<dbReference type="PANTHER" id="PTHR43335">
    <property type="entry name" value="ABC TRANSPORTER, ATP-BINDING PROTEIN"/>
    <property type="match status" value="1"/>
</dbReference>
<comment type="similarity">
    <text evidence="1">Belongs to the ABC transporter superfamily.</text>
</comment>
<feature type="domain" description="ABC transporter" evidence="6">
    <location>
        <begin position="102"/>
        <end position="328"/>
    </location>
</feature>
<dbReference type="SUPFAM" id="SSF52540">
    <property type="entry name" value="P-loop containing nucleoside triphosphate hydrolases"/>
    <property type="match status" value="1"/>
</dbReference>
<proteinExistence type="inferred from homology"/>
<dbReference type="PANTHER" id="PTHR43335:SF2">
    <property type="entry name" value="ABC TRANSPORTER, ATP-BINDING PROTEIN"/>
    <property type="match status" value="1"/>
</dbReference>
<feature type="compositionally biased region" description="Gly residues" evidence="5">
    <location>
        <begin position="1"/>
        <end position="10"/>
    </location>
</feature>
<protein>
    <submittedName>
        <fullName evidence="7">ATP-binding cassette domain-containing protein</fullName>
    </submittedName>
</protein>
<dbReference type="PROSITE" id="PS50893">
    <property type="entry name" value="ABC_TRANSPORTER_2"/>
    <property type="match status" value="1"/>
</dbReference>
<evidence type="ECO:0000256" key="2">
    <source>
        <dbReference type="ARBA" id="ARBA00022448"/>
    </source>
</evidence>
<dbReference type="InterPro" id="IPR027417">
    <property type="entry name" value="P-loop_NTPase"/>
</dbReference>
<evidence type="ECO:0000256" key="1">
    <source>
        <dbReference type="ARBA" id="ARBA00005417"/>
    </source>
</evidence>
<organism evidence="7 8">
    <name type="scientific">Nocardioides immobilis</name>
    <dbReference type="NCBI Taxonomy" id="2049295"/>
    <lineage>
        <taxon>Bacteria</taxon>
        <taxon>Bacillati</taxon>
        <taxon>Actinomycetota</taxon>
        <taxon>Actinomycetes</taxon>
        <taxon>Propionibacteriales</taxon>
        <taxon>Nocardioidaceae</taxon>
        <taxon>Nocardioides</taxon>
    </lineage>
</organism>
<accession>A0A417Y7W6</accession>
<evidence type="ECO:0000313" key="8">
    <source>
        <dbReference type="Proteomes" id="UP000283644"/>
    </source>
</evidence>
<keyword evidence="3" id="KW-0547">Nucleotide-binding</keyword>
<sequence>MPDPGTGPGTRCGSRPTSTGTAPTRPAARPARASGSTSRSRPTRPTVVHGRSMHVRGTSTRPRGDLGDGWTSARFSGSATTRAARRSSRPLTTRSADSASLVRLSSVGHSYDRTDVFDDVTLAFPPGRVGLIGVNGAGKTTLLRLLATTLEPSRGEVCFPGLGGLPVAARRHIGFMPQSLALPRSLRVLDFLAYVAWLKEIPRSERADECARVLELADLESHHRSTVGRLSGGMHRRLLFAQAMIGRPRVLLLDEPTAGLDPEQRIRLRERLRSADGVEVLLVSSHLIEDLVPVVERIVMLDDHRIAFDGSVEGLRELGVQHAAVEGMSAYEAAFLRLQKSRT</sequence>
<dbReference type="OrthoDB" id="9804819at2"/>
<comment type="caution">
    <text evidence="7">The sequence shown here is derived from an EMBL/GenBank/DDBJ whole genome shotgun (WGS) entry which is preliminary data.</text>
</comment>
<gene>
    <name evidence="7" type="ORF">D0Z08_03085</name>
</gene>
<evidence type="ECO:0000313" key="7">
    <source>
        <dbReference type="EMBL" id="RHW28842.1"/>
    </source>
</evidence>
<dbReference type="SMART" id="SM00382">
    <property type="entry name" value="AAA"/>
    <property type="match status" value="1"/>
</dbReference>
<evidence type="ECO:0000256" key="5">
    <source>
        <dbReference type="SAM" id="MobiDB-lite"/>
    </source>
</evidence>
<evidence type="ECO:0000259" key="6">
    <source>
        <dbReference type="PROSITE" id="PS50893"/>
    </source>
</evidence>
<dbReference type="Pfam" id="PF00005">
    <property type="entry name" value="ABC_tran"/>
    <property type="match status" value="1"/>
</dbReference>
<dbReference type="InterPro" id="IPR003593">
    <property type="entry name" value="AAA+_ATPase"/>
</dbReference>
<keyword evidence="8" id="KW-1185">Reference proteome</keyword>
<feature type="compositionally biased region" description="Low complexity" evidence="5">
    <location>
        <begin position="71"/>
        <end position="82"/>
    </location>
</feature>
<dbReference type="EMBL" id="QXGH01000009">
    <property type="protein sequence ID" value="RHW28842.1"/>
    <property type="molecule type" value="Genomic_DNA"/>
</dbReference>
<keyword evidence="4 7" id="KW-0067">ATP-binding</keyword>
<dbReference type="Proteomes" id="UP000283644">
    <property type="component" value="Unassembled WGS sequence"/>
</dbReference>
<feature type="compositionally biased region" description="Low complexity" evidence="5">
    <location>
        <begin position="13"/>
        <end position="46"/>
    </location>
</feature>
<dbReference type="GO" id="GO:0016887">
    <property type="term" value="F:ATP hydrolysis activity"/>
    <property type="evidence" value="ECO:0007669"/>
    <property type="project" value="InterPro"/>
</dbReference>
<dbReference type="AlphaFoldDB" id="A0A417Y7W6"/>
<dbReference type="InterPro" id="IPR003439">
    <property type="entry name" value="ABC_transporter-like_ATP-bd"/>
</dbReference>
<reference evidence="7 8" key="1">
    <citation type="submission" date="2018-09" db="EMBL/GenBank/DDBJ databases">
        <title>Genome sequencing of Nocardioides immobilis CCTCC AB 2017083 for comparison to Nocardioides silvaticus.</title>
        <authorList>
            <person name="Li C."/>
            <person name="Wang G."/>
        </authorList>
    </citation>
    <scope>NUCLEOTIDE SEQUENCE [LARGE SCALE GENOMIC DNA]</scope>
    <source>
        <strain evidence="7 8">CCTCC AB 2017083</strain>
    </source>
</reference>
<keyword evidence="2" id="KW-0813">Transport</keyword>